<dbReference type="AlphaFoldDB" id="A0A1F5EME8"/>
<dbReference type="Proteomes" id="UP000186670">
    <property type="component" value="Unassembled WGS sequence"/>
</dbReference>
<evidence type="ECO:0000313" key="2">
    <source>
        <dbReference type="Proteomes" id="UP000186670"/>
    </source>
</evidence>
<name>A0A1F5EME8_9BACT</name>
<proteinExistence type="predicted"/>
<accession>A0A1F5EME8</accession>
<comment type="caution">
    <text evidence="1">The sequence shown here is derived from an EMBL/GenBank/DDBJ whole genome shotgun (WGS) entry which is preliminary data.</text>
</comment>
<dbReference type="EMBL" id="MEZZ01000028">
    <property type="protein sequence ID" value="OGD68543.1"/>
    <property type="molecule type" value="Genomic_DNA"/>
</dbReference>
<evidence type="ECO:0000313" key="1">
    <source>
        <dbReference type="EMBL" id="OGD68543.1"/>
    </source>
</evidence>
<organism evidence="1 2">
    <name type="scientific">Candidatus Campbellbacteria bacterium RIFCSPHIGHO2_01_FULL_34_10</name>
    <dbReference type="NCBI Taxonomy" id="1797577"/>
    <lineage>
        <taxon>Bacteria</taxon>
        <taxon>Candidatus Campbelliibacteriota</taxon>
    </lineage>
</organism>
<protein>
    <submittedName>
        <fullName evidence="1">Uncharacterized protein</fullName>
    </submittedName>
</protein>
<reference evidence="1 2" key="1">
    <citation type="journal article" date="2016" name="Nat. Commun.">
        <title>Thousands of microbial genomes shed light on interconnected biogeochemical processes in an aquifer system.</title>
        <authorList>
            <person name="Anantharaman K."/>
            <person name="Brown C.T."/>
            <person name="Hug L.A."/>
            <person name="Sharon I."/>
            <person name="Castelle C.J."/>
            <person name="Probst A.J."/>
            <person name="Thomas B.C."/>
            <person name="Singh A."/>
            <person name="Wilkins M.J."/>
            <person name="Karaoz U."/>
            <person name="Brodie E.L."/>
            <person name="Williams K.H."/>
            <person name="Hubbard S.S."/>
            <person name="Banfield J.F."/>
        </authorList>
    </citation>
    <scope>NUCLEOTIDE SEQUENCE [LARGE SCALE GENOMIC DNA]</scope>
</reference>
<gene>
    <name evidence="1" type="ORF">A2811_02890</name>
</gene>
<sequence>MKEKIMRFRKEMLEKHPWLKGSATLSEAEIAHTKKIARTIFGIAYKEQRPNPIDDPGKCLKGSLS</sequence>